<feature type="domain" description="Reverse transcriptase" evidence="1">
    <location>
        <begin position="1"/>
        <end position="55"/>
    </location>
</feature>
<evidence type="ECO:0000313" key="3">
    <source>
        <dbReference type="RefSeq" id="XP_022156462.1"/>
    </source>
</evidence>
<dbReference type="PANTHER" id="PTHR37984">
    <property type="entry name" value="PROTEIN CBG26694"/>
    <property type="match status" value="1"/>
</dbReference>
<dbReference type="InterPro" id="IPR043128">
    <property type="entry name" value="Rev_trsase/Diguanyl_cyclase"/>
</dbReference>
<dbReference type="Pfam" id="PF00078">
    <property type="entry name" value="RVT_1"/>
    <property type="match status" value="1"/>
</dbReference>
<dbReference type="PROSITE" id="PS50878">
    <property type="entry name" value="RT_POL"/>
    <property type="match status" value="1"/>
</dbReference>
<dbReference type="Gene3D" id="3.30.70.270">
    <property type="match status" value="1"/>
</dbReference>
<dbReference type="AlphaFoldDB" id="A0A6J1DS45"/>
<evidence type="ECO:0000313" key="2">
    <source>
        <dbReference type="Proteomes" id="UP000504603"/>
    </source>
</evidence>
<dbReference type="PANTHER" id="PTHR37984:SF5">
    <property type="entry name" value="PROTEIN NYNRIN-LIKE"/>
    <property type="match status" value="1"/>
</dbReference>
<evidence type="ECO:0000259" key="1">
    <source>
        <dbReference type="PROSITE" id="PS50878"/>
    </source>
</evidence>
<proteinExistence type="predicted"/>
<dbReference type="InterPro" id="IPR050951">
    <property type="entry name" value="Retrovirus_Pol_polyprotein"/>
</dbReference>
<sequence length="201" mass="22797">MEVYVDDILVKSKKKTSHIADLTKSFEVLCRYQMKLNPEKCAFGVSSSKFIGFVVNQCGMEVNPERIRAVLVMQPPQNLKQIQCLNRRIIALNRFVSRSTDKCLPFFKKPETSGRLMKWALELNEYDISFEPRAAMKSLPVADFITKLTLLPNSGVENLNRLVLNVDESSNENGSGAESSSRHLMDIIRVCSKVQLPNLEQ</sequence>
<keyword evidence="2" id="KW-1185">Reference proteome</keyword>
<reference evidence="3" key="1">
    <citation type="submission" date="2025-08" db="UniProtKB">
        <authorList>
            <consortium name="RefSeq"/>
        </authorList>
    </citation>
    <scope>IDENTIFICATION</scope>
    <source>
        <strain evidence="3">OHB3-1</strain>
    </source>
</reference>
<organism evidence="2 3">
    <name type="scientific">Momordica charantia</name>
    <name type="common">Bitter gourd</name>
    <name type="synonym">Balsam pear</name>
    <dbReference type="NCBI Taxonomy" id="3673"/>
    <lineage>
        <taxon>Eukaryota</taxon>
        <taxon>Viridiplantae</taxon>
        <taxon>Streptophyta</taxon>
        <taxon>Embryophyta</taxon>
        <taxon>Tracheophyta</taxon>
        <taxon>Spermatophyta</taxon>
        <taxon>Magnoliopsida</taxon>
        <taxon>eudicotyledons</taxon>
        <taxon>Gunneridae</taxon>
        <taxon>Pentapetalae</taxon>
        <taxon>rosids</taxon>
        <taxon>fabids</taxon>
        <taxon>Cucurbitales</taxon>
        <taxon>Cucurbitaceae</taxon>
        <taxon>Momordiceae</taxon>
        <taxon>Momordica</taxon>
    </lineage>
</organism>
<gene>
    <name evidence="3" type="primary">LOC111023349</name>
</gene>
<dbReference type="InterPro" id="IPR000477">
    <property type="entry name" value="RT_dom"/>
</dbReference>
<dbReference type="OrthoDB" id="1712951at2759"/>
<accession>A0A6J1DS45</accession>
<dbReference type="GeneID" id="111023349"/>
<protein>
    <submittedName>
        <fullName evidence="3">Uncharacterized protein LOC111023349</fullName>
    </submittedName>
</protein>
<dbReference type="KEGG" id="mcha:111023349"/>
<dbReference type="InterPro" id="IPR043502">
    <property type="entry name" value="DNA/RNA_pol_sf"/>
</dbReference>
<dbReference type="SUPFAM" id="SSF56672">
    <property type="entry name" value="DNA/RNA polymerases"/>
    <property type="match status" value="1"/>
</dbReference>
<dbReference type="RefSeq" id="XP_022156462.1">
    <property type="nucleotide sequence ID" value="XM_022300770.1"/>
</dbReference>
<dbReference type="Proteomes" id="UP000504603">
    <property type="component" value="Unplaced"/>
</dbReference>
<name>A0A6J1DS45_MOMCH</name>